<feature type="compositionally biased region" description="Polar residues" evidence="1">
    <location>
        <begin position="55"/>
        <end position="71"/>
    </location>
</feature>
<evidence type="ECO:0000256" key="1">
    <source>
        <dbReference type="SAM" id="MobiDB-lite"/>
    </source>
</evidence>
<dbReference type="GeneID" id="81392628"/>
<evidence type="ECO:0000313" key="2">
    <source>
        <dbReference type="EMBL" id="KAJ5105531.1"/>
    </source>
</evidence>
<accession>A0A9W9FSB2</accession>
<reference evidence="2" key="2">
    <citation type="journal article" date="2023" name="IMA Fungus">
        <title>Comparative genomic study of the Penicillium genus elucidates a diverse pangenome and 15 lateral gene transfer events.</title>
        <authorList>
            <person name="Petersen C."/>
            <person name="Sorensen T."/>
            <person name="Nielsen M.R."/>
            <person name="Sondergaard T.E."/>
            <person name="Sorensen J.L."/>
            <person name="Fitzpatrick D.A."/>
            <person name="Frisvad J.C."/>
            <person name="Nielsen K.L."/>
        </authorList>
    </citation>
    <scope>NUCLEOTIDE SEQUENCE</scope>
    <source>
        <strain evidence="2">IBT 34128</strain>
    </source>
</reference>
<gene>
    <name evidence="2" type="ORF">NUU61_002878</name>
</gene>
<feature type="region of interest" description="Disordered" evidence="1">
    <location>
        <begin position="45"/>
        <end position="82"/>
    </location>
</feature>
<evidence type="ECO:0000313" key="3">
    <source>
        <dbReference type="Proteomes" id="UP001141434"/>
    </source>
</evidence>
<dbReference type="AlphaFoldDB" id="A0A9W9FSB2"/>
<proteinExistence type="predicted"/>
<organism evidence="2 3">
    <name type="scientific">Penicillium alfredii</name>
    <dbReference type="NCBI Taxonomy" id="1506179"/>
    <lineage>
        <taxon>Eukaryota</taxon>
        <taxon>Fungi</taxon>
        <taxon>Dikarya</taxon>
        <taxon>Ascomycota</taxon>
        <taxon>Pezizomycotina</taxon>
        <taxon>Eurotiomycetes</taxon>
        <taxon>Eurotiomycetidae</taxon>
        <taxon>Eurotiales</taxon>
        <taxon>Aspergillaceae</taxon>
        <taxon>Penicillium</taxon>
    </lineage>
</organism>
<dbReference type="RefSeq" id="XP_056514527.1">
    <property type="nucleotide sequence ID" value="XM_056653460.1"/>
</dbReference>
<keyword evidence="3" id="KW-1185">Reference proteome</keyword>
<dbReference type="EMBL" id="JAPMSZ010000004">
    <property type="protein sequence ID" value="KAJ5105531.1"/>
    <property type="molecule type" value="Genomic_DNA"/>
</dbReference>
<sequence>MIPCSITIPALEGVDGSLEVTSDANINCSIFEDIKISRSASCKSNGKATKLDSASGYSNAEPTASVGNPASMTFAPDKDNSGVRPGLEWGGRMGIPLLAAVVLTL</sequence>
<dbReference type="Proteomes" id="UP001141434">
    <property type="component" value="Unassembled WGS sequence"/>
</dbReference>
<name>A0A9W9FSB2_9EURO</name>
<protein>
    <submittedName>
        <fullName evidence="2">Uncharacterized protein</fullName>
    </submittedName>
</protein>
<reference evidence="2" key="1">
    <citation type="submission" date="2022-11" db="EMBL/GenBank/DDBJ databases">
        <authorList>
            <person name="Petersen C."/>
        </authorList>
    </citation>
    <scope>NUCLEOTIDE SEQUENCE</scope>
    <source>
        <strain evidence="2">IBT 34128</strain>
    </source>
</reference>
<comment type="caution">
    <text evidence="2">The sequence shown here is derived from an EMBL/GenBank/DDBJ whole genome shotgun (WGS) entry which is preliminary data.</text>
</comment>